<evidence type="ECO:0000313" key="1">
    <source>
        <dbReference type="EMBL" id="ALI58886.1"/>
    </source>
</evidence>
<name>A0A0P0AJ73_PSEAI</name>
<gene>
    <name evidence="1" type="ORF">CCBH4851_00182</name>
</gene>
<dbReference type="AlphaFoldDB" id="A0A0P0AJ73"/>
<proteinExistence type="predicted"/>
<dbReference type="RefSeq" id="WP_019727188.1">
    <property type="nucleotide sequence ID" value="NZ_CBDDSE010000001.1"/>
</dbReference>
<protein>
    <submittedName>
        <fullName evidence="1">Uncharacterized protein</fullName>
    </submittedName>
</protein>
<dbReference type="EMBL" id="KT454971">
    <property type="protein sequence ID" value="ALI58886.1"/>
    <property type="molecule type" value="Genomic_DNA"/>
</dbReference>
<accession>A0A0P0AJ73</accession>
<organism evidence="1">
    <name type="scientific">Pseudomonas aeruginosa</name>
    <dbReference type="NCBI Taxonomy" id="287"/>
    <lineage>
        <taxon>Bacteria</taxon>
        <taxon>Pseudomonadati</taxon>
        <taxon>Pseudomonadota</taxon>
        <taxon>Gammaproteobacteria</taxon>
        <taxon>Pseudomonadales</taxon>
        <taxon>Pseudomonadaceae</taxon>
        <taxon>Pseudomonas</taxon>
    </lineage>
</organism>
<reference evidence="1" key="1">
    <citation type="submission" date="2015-08" db="EMBL/GenBank/DDBJ databases">
        <title>Pseudomonas aeruginosa strain CCBH4851 chromosome region.</title>
        <authorList>
            <person name="Silveira M.C."/>
            <person name="Carvalho-Assef A.P.D."/>
            <person name="Albano R.M."/>
        </authorList>
    </citation>
    <scope>NUCLEOTIDE SEQUENCE</scope>
    <source>
        <strain evidence="1">CCBH4851</strain>
    </source>
</reference>
<dbReference type="PATRIC" id="fig|287.2966.peg.2791"/>
<sequence>MSYSDPRICHHQRVTQWLAAMRQHAAWLYAADEQYLYLVGEANELYQCGIVDLQDRHDMVTDALGMYSWAIEHGITRETHYCSDCCYDVLDGGAVVGSVDDEGIYHGPAPARQRLGYLGRDPLDGITYLRLGQALERAGVVRGLEIELDAGGTLLLVEQIPDDFRPWRWPP</sequence>